<name>A0A1H8V0N6_9RHOB</name>
<dbReference type="EMBL" id="FODS01000024">
    <property type="protein sequence ID" value="SEP08787.1"/>
    <property type="molecule type" value="Genomic_DNA"/>
</dbReference>
<keyword evidence="3" id="KW-1185">Reference proteome</keyword>
<dbReference type="Pfam" id="PF07362">
    <property type="entry name" value="CcdA"/>
    <property type="match status" value="1"/>
</dbReference>
<evidence type="ECO:0000313" key="3">
    <source>
        <dbReference type="Proteomes" id="UP000198893"/>
    </source>
</evidence>
<evidence type="ECO:0000256" key="1">
    <source>
        <dbReference type="ARBA" id="ARBA00022649"/>
    </source>
</evidence>
<reference evidence="2 3" key="1">
    <citation type="submission" date="2016-10" db="EMBL/GenBank/DDBJ databases">
        <authorList>
            <person name="de Groot N.N."/>
        </authorList>
    </citation>
    <scope>NUCLEOTIDE SEQUENCE [LARGE SCALE GENOMIC DNA]</scope>
    <source>
        <strain evidence="2 3">DSM 27842</strain>
    </source>
</reference>
<evidence type="ECO:0000313" key="2">
    <source>
        <dbReference type="EMBL" id="SEP08787.1"/>
    </source>
</evidence>
<proteinExistence type="predicted"/>
<keyword evidence="1" id="KW-1277">Toxin-antitoxin system</keyword>
<accession>A0A1H8V0N6</accession>
<dbReference type="Proteomes" id="UP000198893">
    <property type="component" value="Unassembled WGS sequence"/>
</dbReference>
<organism evidence="2 3">
    <name type="scientific">Salinihabitans flavidus</name>
    <dbReference type="NCBI Taxonomy" id="569882"/>
    <lineage>
        <taxon>Bacteria</taxon>
        <taxon>Pseudomonadati</taxon>
        <taxon>Pseudomonadota</taxon>
        <taxon>Alphaproteobacteria</taxon>
        <taxon>Rhodobacterales</taxon>
        <taxon>Roseobacteraceae</taxon>
        <taxon>Salinihabitans</taxon>
    </lineage>
</organism>
<sequence length="91" mass="10046">MLHMKDMYYMMPQTTREKQRTNVTLSAANLAAARKLGLNVSAISDQALAKAVRQAEAAAWAEENAMAITERRAWIDANGTPLADLQALRLD</sequence>
<protein>
    <submittedName>
        <fullName evidence="2">Antitoxin CcdA</fullName>
    </submittedName>
</protein>
<dbReference type="AlphaFoldDB" id="A0A1H8V0N6"/>
<dbReference type="InterPro" id="IPR009956">
    <property type="entry name" value="Post-segregation_anti-tox_CcdA"/>
</dbReference>
<gene>
    <name evidence="2" type="ORF">SAMN04490248_1243</name>
</gene>